<evidence type="ECO:0000313" key="2">
    <source>
        <dbReference type="Proteomes" id="UP000769157"/>
    </source>
</evidence>
<keyword evidence="2" id="KW-1185">Reference proteome</keyword>
<reference evidence="1" key="2">
    <citation type="submission" date="2021-01" db="EMBL/GenBank/DDBJ databases">
        <authorList>
            <person name="Schikora-Tamarit M.A."/>
        </authorList>
    </citation>
    <scope>NUCLEOTIDE SEQUENCE</scope>
    <source>
        <strain evidence="1">CBS6075</strain>
    </source>
</reference>
<evidence type="ECO:0000313" key="1">
    <source>
        <dbReference type="EMBL" id="KAH3660333.1"/>
    </source>
</evidence>
<organism evidence="1 2">
    <name type="scientific">Ogataea philodendri</name>
    <dbReference type="NCBI Taxonomy" id="1378263"/>
    <lineage>
        <taxon>Eukaryota</taxon>
        <taxon>Fungi</taxon>
        <taxon>Dikarya</taxon>
        <taxon>Ascomycota</taxon>
        <taxon>Saccharomycotina</taxon>
        <taxon>Pichiomycetes</taxon>
        <taxon>Pichiales</taxon>
        <taxon>Pichiaceae</taxon>
        <taxon>Ogataea</taxon>
    </lineage>
</organism>
<protein>
    <submittedName>
        <fullName evidence="1">Uncharacterized protein</fullName>
    </submittedName>
</protein>
<accession>A0A9P8SZ39</accession>
<dbReference type="AlphaFoldDB" id="A0A9P8SZ39"/>
<proteinExistence type="predicted"/>
<sequence length="116" mass="12947">MVDEWENWENAWDESMDAPVGKLVTAGEATDPVFLRLLGRGGGTFLVGDLGRSSEELEAIACGRLSWKLCCNWLTFPRRGIKGEMLDWNGGISTTTKLSSVWLVPDVSFRYSNDRC</sequence>
<dbReference type="EMBL" id="JAEUBE010000504">
    <property type="protein sequence ID" value="KAH3660333.1"/>
    <property type="molecule type" value="Genomic_DNA"/>
</dbReference>
<comment type="caution">
    <text evidence="1">The sequence shown here is derived from an EMBL/GenBank/DDBJ whole genome shotgun (WGS) entry which is preliminary data.</text>
</comment>
<dbReference type="Proteomes" id="UP000769157">
    <property type="component" value="Unassembled WGS sequence"/>
</dbReference>
<dbReference type="GeneID" id="70238883"/>
<gene>
    <name evidence="1" type="ORF">OGAPHI_006919</name>
</gene>
<name>A0A9P8SZ39_9ASCO</name>
<dbReference type="RefSeq" id="XP_046058036.1">
    <property type="nucleotide sequence ID" value="XM_046208257.1"/>
</dbReference>
<dbReference type="OrthoDB" id="5464at2759"/>
<reference evidence="1" key="1">
    <citation type="journal article" date="2021" name="Open Biol.">
        <title>Shared evolutionary footprints suggest mitochondrial oxidative damage underlies multiple complex I losses in fungi.</title>
        <authorList>
            <person name="Schikora-Tamarit M.A."/>
            <person name="Marcet-Houben M."/>
            <person name="Nosek J."/>
            <person name="Gabaldon T."/>
        </authorList>
    </citation>
    <scope>NUCLEOTIDE SEQUENCE</scope>
    <source>
        <strain evidence="1">CBS6075</strain>
    </source>
</reference>